<reference evidence="3 4" key="1">
    <citation type="submission" date="2021-11" db="EMBL/GenBank/DDBJ databases">
        <title>Draft genome sequence of Paenibacillus profundus YoMME, a new Gram-positive bacteria with exoelectrogenic properties.</title>
        <authorList>
            <person name="Hubenova Y."/>
            <person name="Hubenova E."/>
            <person name="Manasiev Y."/>
            <person name="Peykov S."/>
            <person name="Mitov M."/>
        </authorList>
    </citation>
    <scope>NUCLEOTIDE SEQUENCE [LARGE SCALE GENOMIC DNA]</scope>
    <source>
        <strain evidence="3 4">YoMME</strain>
    </source>
</reference>
<keyword evidence="4" id="KW-1185">Reference proteome</keyword>
<comment type="caution">
    <text evidence="3">The sequence shown here is derived from an EMBL/GenBank/DDBJ whole genome shotgun (WGS) entry which is preliminary data.</text>
</comment>
<protein>
    <submittedName>
        <fullName evidence="3">Phosphotransferase</fullName>
    </submittedName>
</protein>
<dbReference type="RefSeq" id="WP_233697696.1">
    <property type="nucleotide sequence ID" value="NZ_JAJNBZ010000015.1"/>
</dbReference>
<name>A0ABS8YKP5_9BACL</name>
<dbReference type="Gene3D" id="3.30.200.20">
    <property type="entry name" value="Phosphorylase Kinase, domain 1"/>
    <property type="match status" value="1"/>
</dbReference>
<dbReference type="PANTHER" id="PTHR21064">
    <property type="entry name" value="AMINOGLYCOSIDE PHOSPHOTRANSFERASE DOMAIN-CONTAINING PROTEIN-RELATED"/>
    <property type="match status" value="1"/>
</dbReference>
<dbReference type="Gene3D" id="3.90.1200.10">
    <property type="match status" value="1"/>
</dbReference>
<evidence type="ECO:0000259" key="2">
    <source>
        <dbReference type="Pfam" id="PF01636"/>
    </source>
</evidence>
<comment type="similarity">
    <text evidence="1">Belongs to the pseudomonas-type ThrB family.</text>
</comment>
<feature type="domain" description="Aminoglycoside phosphotransferase" evidence="2">
    <location>
        <begin position="29"/>
        <end position="267"/>
    </location>
</feature>
<dbReference type="Pfam" id="PF01636">
    <property type="entry name" value="APH"/>
    <property type="match status" value="1"/>
</dbReference>
<dbReference type="InterPro" id="IPR050249">
    <property type="entry name" value="Pseudomonas-type_ThrB"/>
</dbReference>
<accession>A0ABS8YKP5</accession>
<evidence type="ECO:0000313" key="3">
    <source>
        <dbReference type="EMBL" id="MCE5171145.1"/>
    </source>
</evidence>
<evidence type="ECO:0000313" key="4">
    <source>
        <dbReference type="Proteomes" id="UP001199916"/>
    </source>
</evidence>
<dbReference type="Proteomes" id="UP001199916">
    <property type="component" value="Unassembled WGS sequence"/>
</dbReference>
<proteinExistence type="inferred from homology"/>
<dbReference type="EMBL" id="JAJNBZ010000015">
    <property type="protein sequence ID" value="MCE5171145.1"/>
    <property type="molecule type" value="Genomic_DNA"/>
</dbReference>
<dbReference type="PANTHER" id="PTHR21064:SF6">
    <property type="entry name" value="AMINOGLYCOSIDE PHOSPHOTRANSFERASE DOMAIN-CONTAINING PROTEIN"/>
    <property type="match status" value="1"/>
</dbReference>
<dbReference type="InterPro" id="IPR011009">
    <property type="entry name" value="Kinase-like_dom_sf"/>
</dbReference>
<organism evidence="3 4">
    <name type="scientific">Paenibacillus profundus</name>
    <dbReference type="NCBI Taxonomy" id="1173085"/>
    <lineage>
        <taxon>Bacteria</taxon>
        <taxon>Bacillati</taxon>
        <taxon>Bacillota</taxon>
        <taxon>Bacilli</taxon>
        <taxon>Bacillales</taxon>
        <taxon>Paenibacillaceae</taxon>
        <taxon>Paenibacillus</taxon>
    </lineage>
</organism>
<dbReference type="SUPFAM" id="SSF56112">
    <property type="entry name" value="Protein kinase-like (PK-like)"/>
    <property type="match status" value="1"/>
</dbReference>
<dbReference type="InterPro" id="IPR002575">
    <property type="entry name" value="Aminoglycoside_PTrfase"/>
</dbReference>
<gene>
    <name evidence="3" type="ORF">LQV63_17730</name>
</gene>
<evidence type="ECO:0000256" key="1">
    <source>
        <dbReference type="ARBA" id="ARBA00038240"/>
    </source>
</evidence>
<sequence length="327" mass="37809">MEQRKQIDPLLIELADISKPLFGLQIESWQPIARGWLNLKWKITTEQGEFVLKKYHSNRFKNVEVLTRALQQQQRLHEAGIPCPKLMADKGRLLHASSANEHFIIMDYSTGEIVKPGHFNRQQMVDLGCVTGKIHRVLNDGTLGMESEPQFVPPERKERMLHWQNALAEAQHSNNRQIAANIALQMNVTETLDLDAFSECKTGWAHRDLWVDNLLFHKDRVSAVLDFDRLHFEYPEIDVARAILSCALHHGHFHQELASAFLEGYRTEADFPSGSLVRALRLLWYLESIWWISANMEKHNAVQTRFAEEMLWLAHNNEQLPLILGDI</sequence>